<name>A0A1H4ZDX2_9PSED</name>
<dbReference type="AlphaFoldDB" id="A0A1H4ZDX2"/>
<evidence type="ECO:0008006" key="3">
    <source>
        <dbReference type="Google" id="ProtNLM"/>
    </source>
</evidence>
<dbReference type="EMBL" id="FNTJ01000003">
    <property type="protein sequence ID" value="SED27828.1"/>
    <property type="molecule type" value="Genomic_DNA"/>
</dbReference>
<evidence type="ECO:0000313" key="2">
    <source>
        <dbReference type="Proteomes" id="UP000198982"/>
    </source>
</evidence>
<evidence type="ECO:0000313" key="1">
    <source>
        <dbReference type="EMBL" id="SED27828.1"/>
    </source>
</evidence>
<protein>
    <recommendedName>
        <fullName evidence="3">Lysine biosynthesis protein LysW</fullName>
    </recommendedName>
</protein>
<dbReference type="Proteomes" id="UP000198982">
    <property type="component" value="Unassembled WGS sequence"/>
</dbReference>
<sequence length="69" mass="7427">MRPMEVDVLYVGAAQVECPECGARTKLAGDKLRGVEVTCTNCKVSLYVAEDADIEMSEDELLDADSSEG</sequence>
<gene>
    <name evidence="1" type="ORF">SAMN05216178_6586</name>
</gene>
<dbReference type="Gene3D" id="2.20.28.160">
    <property type="match status" value="1"/>
</dbReference>
<keyword evidence="2" id="KW-1185">Reference proteome</keyword>
<organism evidence="1 2">
    <name type="scientific">Pseudomonas saponiphila</name>
    <dbReference type="NCBI Taxonomy" id="556534"/>
    <lineage>
        <taxon>Bacteria</taxon>
        <taxon>Pseudomonadati</taxon>
        <taxon>Pseudomonadota</taxon>
        <taxon>Gammaproteobacteria</taxon>
        <taxon>Pseudomonadales</taxon>
        <taxon>Pseudomonadaceae</taxon>
        <taxon>Pseudomonas</taxon>
    </lineage>
</organism>
<accession>A0A1H4ZDX2</accession>
<dbReference type="RefSeq" id="WP_143038341.1">
    <property type="nucleotide sequence ID" value="NZ_FNTJ01000003.1"/>
</dbReference>
<proteinExistence type="predicted"/>
<reference evidence="2" key="1">
    <citation type="submission" date="2016-10" db="EMBL/GenBank/DDBJ databases">
        <authorList>
            <person name="Varghese N."/>
            <person name="Submissions S."/>
        </authorList>
    </citation>
    <scope>NUCLEOTIDE SEQUENCE [LARGE SCALE GENOMIC DNA]</scope>
    <source>
        <strain evidence="2">DSM 9751</strain>
    </source>
</reference>